<dbReference type="EMBL" id="SMGQ01000018">
    <property type="protein sequence ID" value="TCK87918.1"/>
    <property type="molecule type" value="Genomic_DNA"/>
</dbReference>
<dbReference type="OrthoDB" id="266913at2"/>
<feature type="transmembrane region" description="Helical" evidence="6">
    <location>
        <begin position="358"/>
        <end position="380"/>
    </location>
</feature>
<evidence type="ECO:0000256" key="5">
    <source>
        <dbReference type="ARBA" id="ARBA00023136"/>
    </source>
</evidence>
<feature type="transmembrane region" description="Helical" evidence="6">
    <location>
        <begin position="287"/>
        <end position="310"/>
    </location>
</feature>
<feature type="transmembrane region" description="Helical" evidence="6">
    <location>
        <begin position="412"/>
        <end position="433"/>
    </location>
</feature>
<feature type="transmembrane region" description="Helical" evidence="6">
    <location>
        <begin position="322"/>
        <end position="346"/>
    </location>
</feature>
<dbReference type="InterPro" id="IPR051449">
    <property type="entry name" value="ABC-2_transporter_component"/>
</dbReference>
<dbReference type="PANTHER" id="PTHR30294:SF48">
    <property type="entry name" value="LINEARMYCIN RESISTANCE PERMEASE PROTEIN LNRM"/>
    <property type="match status" value="1"/>
</dbReference>
<dbReference type="Pfam" id="PF12698">
    <property type="entry name" value="ABC2_membrane_3"/>
    <property type="match status" value="1"/>
</dbReference>
<keyword evidence="9" id="KW-1185">Reference proteome</keyword>
<dbReference type="AlphaFoldDB" id="A0A4R1M6P0"/>
<feature type="transmembrane region" description="Helical" evidence="6">
    <location>
        <begin position="21"/>
        <end position="39"/>
    </location>
</feature>
<feature type="transmembrane region" description="Helical" evidence="6">
    <location>
        <begin position="243"/>
        <end position="267"/>
    </location>
</feature>
<keyword evidence="2" id="KW-1003">Cell membrane</keyword>
<evidence type="ECO:0000259" key="7">
    <source>
        <dbReference type="Pfam" id="PF12698"/>
    </source>
</evidence>
<evidence type="ECO:0000256" key="2">
    <source>
        <dbReference type="ARBA" id="ARBA00022475"/>
    </source>
</evidence>
<keyword evidence="5 6" id="KW-0472">Membrane</keyword>
<evidence type="ECO:0000313" key="9">
    <source>
        <dbReference type="Proteomes" id="UP000294545"/>
    </source>
</evidence>
<evidence type="ECO:0000256" key="1">
    <source>
        <dbReference type="ARBA" id="ARBA00004651"/>
    </source>
</evidence>
<dbReference type="GO" id="GO:0140359">
    <property type="term" value="F:ABC-type transporter activity"/>
    <property type="evidence" value="ECO:0007669"/>
    <property type="project" value="InterPro"/>
</dbReference>
<dbReference type="Proteomes" id="UP000294545">
    <property type="component" value="Unassembled WGS sequence"/>
</dbReference>
<dbReference type="GO" id="GO:0005886">
    <property type="term" value="C:plasma membrane"/>
    <property type="evidence" value="ECO:0007669"/>
    <property type="project" value="UniProtKB-SubCell"/>
</dbReference>
<evidence type="ECO:0000256" key="4">
    <source>
        <dbReference type="ARBA" id="ARBA00022989"/>
    </source>
</evidence>
<dbReference type="RefSeq" id="WP_132283410.1">
    <property type="nucleotide sequence ID" value="NZ_SMGQ01000018.1"/>
</dbReference>
<evidence type="ECO:0000256" key="6">
    <source>
        <dbReference type="SAM" id="Phobius"/>
    </source>
</evidence>
<keyword evidence="4 6" id="KW-1133">Transmembrane helix</keyword>
<accession>A0A4R1M6P0</accession>
<dbReference type="PANTHER" id="PTHR30294">
    <property type="entry name" value="MEMBRANE COMPONENT OF ABC TRANSPORTER YHHJ-RELATED"/>
    <property type="match status" value="1"/>
</dbReference>
<evidence type="ECO:0000313" key="8">
    <source>
        <dbReference type="EMBL" id="TCK87918.1"/>
    </source>
</evidence>
<evidence type="ECO:0000256" key="3">
    <source>
        <dbReference type="ARBA" id="ARBA00022692"/>
    </source>
</evidence>
<gene>
    <name evidence="8" type="ORF">EDC19_2762</name>
</gene>
<sequence length="441" mass="50063">MRLIDSVIKDIKNILYDRKSLLLIILMPLVLTTILSFALRGNFEIGNEGISKLSVGVVKQYNYDREKERFENLITSFVEDEDIEKIYEGIEEANPEKIFFETFLGNETMEDIIEYKILSQEDALVQLENNDISGIIILPKNYIYDTYVNLLTPYKNKVTVDVIKTTDSEFRGSIVENIIEGFNNHFATLSINKEVVIGIISEYIDIETAFVDYYNDFVYLESNEKEITITERAVEGKEQMDSFAYYSMAIMTMFLLFGAGYGGKALLLEKKEHTFYRLKVAGVNMNVMYVGAFFTTVFIALLQSTIMIGYSRAILNVHWGHMAWVLLVTILIAIAIGALGVLISAISIKTNSFKWVNLFENGIVFVMALIGGSFTPIYFLPQTLQNLSDFTINGLGLKMYSNVMQGIEKSVLYTQILYLLGIIMVLLISSLVITKTIKEVE</sequence>
<protein>
    <submittedName>
        <fullName evidence="8">ABC-2 type transport system permease protein</fullName>
    </submittedName>
</protein>
<reference evidence="8 9" key="1">
    <citation type="submission" date="2019-03" db="EMBL/GenBank/DDBJ databases">
        <title>Genomic Encyclopedia of Type Strains, Phase IV (KMG-IV): sequencing the most valuable type-strain genomes for metagenomic binning, comparative biology and taxonomic classification.</title>
        <authorList>
            <person name="Goeker M."/>
        </authorList>
    </citation>
    <scope>NUCLEOTIDE SEQUENCE [LARGE SCALE GENOMIC DNA]</scope>
    <source>
        <strain evidence="8 9">DSM 24176</strain>
    </source>
</reference>
<organism evidence="8 9">
    <name type="scientific">Natranaerovirga hydrolytica</name>
    <dbReference type="NCBI Taxonomy" id="680378"/>
    <lineage>
        <taxon>Bacteria</taxon>
        <taxon>Bacillati</taxon>
        <taxon>Bacillota</taxon>
        <taxon>Clostridia</taxon>
        <taxon>Lachnospirales</taxon>
        <taxon>Natranaerovirgaceae</taxon>
        <taxon>Natranaerovirga</taxon>
    </lineage>
</organism>
<comment type="subcellular location">
    <subcellularLocation>
        <location evidence="1">Cell membrane</location>
        <topology evidence="1">Multi-pass membrane protein</topology>
    </subcellularLocation>
</comment>
<keyword evidence="3 6" id="KW-0812">Transmembrane</keyword>
<name>A0A4R1M6P0_9FIRM</name>
<dbReference type="InterPro" id="IPR013525">
    <property type="entry name" value="ABC2_TM"/>
</dbReference>
<comment type="caution">
    <text evidence="8">The sequence shown here is derived from an EMBL/GenBank/DDBJ whole genome shotgun (WGS) entry which is preliminary data.</text>
</comment>
<proteinExistence type="predicted"/>
<feature type="domain" description="ABC-2 type transporter transmembrane" evidence="7">
    <location>
        <begin position="19"/>
        <end position="428"/>
    </location>
</feature>